<proteinExistence type="inferred from homology"/>
<dbReference type="GO" id="GO:0005737">
    <property type="term" value="C:cytoplasm"/>
    <property type="evidence" value="ECO:0007669"/>
    <property type="project" value="UniProtKB-SubCell"/>
</dbReference>
<dbReference type="SUPFAM" id="SSF55594">
    <property type="entry name" value="HPr-like"/>
    <property type="match status" value="1"/>
</dbReference>
<dbReference type="InterPro" id="IPR001020">
    <property type="entry name" value="PTS_HPr_His_P_site"/>
</dbReference>
<comment type="similarity">
    <text evidence="2">Belongs to the HPr family.</text>
</comment>
<keyword evidence="4" id="KW-0598">Phosphotransferase system</keyword>
<protein>
    <submittedName>
        <fullName evidence="6">HPr family phosphocarrier protein</fullName>
    </submittedName>
</protein>
<comment type="subcellular location">
    <subcellularLocation>
        <location evidence="1">Cytoplasm</location>
    </subcellularLocation>
</comment>
<dbReference type="Pfam" id="PF00381">
    <property type="entry name" value="PTS-HPr"/>
    <property type="match status" value="1"/>
</dbReference>
<dbReference type="PRINTS" id="PR00107">
    <property type="entry name" value="PHOSPHOCPHPR"/>
</dbReference>
<comment type="caution">
    <text evidence="6">The sequence shown here is derived from an EMBL/GenBank/DDBJ whole genome shotgun (WGS) entry which is preliminary data.</text>
</comment>
<gene>
    <name evidence="6" type="ORF">ENW96_12295</name>
</gene>
<keyword evidence="3" id="KW-0963">Cytoplasm</keyword>
<dbReference type="InterPro" id="IPR050399">
    <property type="entry name" value="HPr"/>
</dbReference>
<feature type="domain" description="HPr" evidence="5">
    <location>
        <begin position="31"/>
        <end position="118"/>
    </location>
</feature>
<evidence type="ECO:0000313" key="6">
    <source>
        <dbReference type="EMBL" id="HGF35137.1"/>
    </source>
</evidence>
<evidence type="ECO:0000256" key="1">
    <source>
        <dbReference type="ARBA" id="ARBA00004496"/>
    </source>
</evidence>
<reference evidence="6" key="1">
    <citation type="journal article" date="2020" name="mSystems">
        <title>Genome- and Community-Level Interaction Insights into Carbon Utilization and Element Cycling Functions of Hydrothermarchaeota in Hydrothermal Sediment.</title>
        <authorList>
            <person name="Zhou Z."/>
            <person name="Liu Y."/>
            <person name="Xu W."/>
            <person name="Pan J."/>
            <person name="Luo Z.H."/>
            <person name="Li M."/>
        </authorList>
    </citation>
    <scope>NUCLEOTIDE SEQUENCE [LARGE SCALE GENOMIC DNA]</scope>
    <source>
        <strain evidence="6">SpSt-897</strain>
    </source>
</reference>
<dbReference type="PROSITE" id="PS51350">
    <property type="entry name" value="PTS_HPR_DOM"/>
    <property type="match status" value="1"/>
</dbReference>
<evidence type="ECO:0000256" key="2">
    <source>
        <dbReference type="ARBA" id="ARBA00010736"/>
    </source>
</evidence>
<evidence type="ECO:0000256" key="4">
    <source>
        <dbReference type="ARBA" id="ARBA00022683"/>
    </source>
</evidence>
<dbReference type="PANTHER" id="PTHR33705:SF2">
    <property type="entry name" value="PHOSPHOCARRIER PROTEIN NPR"/>
    <property type="match status" value="1"/>
</dbReference>
<dbReference type="AlphaFoldDB" id="A0A7C3UZC5"/>
<dbReference type="InterPro" id="IPR035895">
    <property type="entry name" value="HPr-like_sf"/>
</dbReference>
<dbReference type="PANTHER" id="PTHR33705">
    <property type="entry name" value="PHOSPHOCARRIER PROTEIN HPR"/>
    <property type="match status" value="1"/>
</dbReference>
<organism evidence="6">
    <name type="scientific">Desulfobacca acetoxidans</name>
    <dbReference type="NCBI Taxonomy" id="60893"/>
    <lineage>
        <taxon>Bacteria</taxon>
        <taxon>Pseudomonadati</taxon>
        <taxon>Thermodesulfobacteriota</taxon>
        <taxon>Desulfobaccia</taxon>
        <taxon>Desulfobaccales</taxon>
        <taxon>Desulfobaccaceae</taxon>
        <taxon>Desulfobacca</taxon>
    </lineage>
</organism>
<dbReference type="Gene3D" id="3.30.1340.10">
    <property type="entry name" value="HPr-like"/>
    <property type="match status" value="1"/>
</dbReference>
<evidence type="ECO:0000259" key="5">
    <source>
        <dbReference type="PROSITE" id="PS51350"/>
    </source>
</evidence>
<dbReference type="NCBIfam" id="TIGR01003">
    <property type="entry name" value="PTS_HPr_family"/>
    <property type="match status" value="1"/>
</dbReference>
<dbReference type="InterPro" id="IPR000032">
    <property type="entry name" value="HPr-like"/>
</dbReference>
<dbReference type="PROSITE" id="PS00369">
    <property type="entry name" value="PTS_HPR_HIS"/>
    <property type="match status" value="1"/>
</dbReference>
<dbReference type="CDD" id="cd00367">
    <property type="entry name" value="PTS-HPr_like"/>
    <property type="match status" value="1"/>
</dbReference>
<name>A0A7C3UZC5_9BACT</name>
<sequence length="118" mass="12988">MASNPEDRGVSKETGPPACDKMVTKKCEGLVVERELWVENRLGIHARPAMKITNLAMQYRAELILEKDSLQVNARDLLAILALDCPQGTRLVLRATGPDAGEAALAVCRLFARKFDEP</sequence>
<accession>A0A7C3UZC5</accession>
<evidence type="ECO:0000256" key="3">
    <source>
        <dbReference type="ARBA" id="ARBA00022490"/>
    </source>
</evidence>
<dbReference type="GO" id="GO:0009401">
    <property type="term" value="P:phosphoenolpyruvate-dependent sugar phosphotransferase system"/>
    <property type="evidence" value="ECO:0007669"/>
    <property type="project" value="UniProtKB-KW"/>
</dbReference>
<dbReference type="EMBL" id="DTMF01000299">
    <property type="protein sequence ID" value="HGF35137.1"/>
    <property type="molecule type" value="Genomic_DNA"/>
</dbReference>